<comment type="caution">
    <text evidence="7">The sequence shown here is derived from an EMBL/GenBank/DDBJ whole genome shotgun (WGS) entry which is preliminary data.</text>
</comment>
<evidence type="ECO:0000256" key="5">
    <source>
        <dbReference type="SAM" id="MobiDB-lite"/>
    </source>
</evidence>
<reference evidence="7" key="1">
    <citation type="submission" date="2023-08" db="EMBL/GenBank/DDBJ databases">
        <authorList>
            <person name="Chen Y."/>
            <person name="Shah S."/>
            <person name="Dougan E. K."/>
            <person name="Thang M."/>
            <person name="Chan C."/>
        </authorList>
    </citation>
    <scope>NUCLEOTIDE SEQUENCE</scope>
</reference>
<organism evidence="7 8">
    <name type="scientific">Effrenium voratum</name>
    <dbReference type="NCBI Taxonomy" id="2562239"/>
    <lineage>
        <taxon>Eukaryota</taxon>
        <taxon>Sar</taxon>
        <taxon>Alveolata</taxon>
        <taxon>Dinophyceae</taxon>
        <taxon>Suessiales</taxon>
        <taxon>Symbiodiniaceae</taxon>
        <taxon>Effrenium</taxon>
    </lineage>
</organism>
<evidence type="ECO:0000259" key="6">
    <source>
        <dbReference type="Pfam" id="PF01416"/>
    </source>
</evidence>
<keyword evidence="2 4" id="KW-0819">tRNA processing</keyword>
<dbReference type="Gene3D" id="3.30.70.660">
    <property type="entry name" value="Pseudouridine synthase I, catalytic domain, C-terminal subdomain"/>
    <property type="match status" value="1"/>
</dbReference>
<feature type="domain" description="Pseudouridine synthase I TruA alpha/beta" evidence="6">
    <location>
        <begin position="156"/>
        <end position="261"/>
    </location>
</feature>
<dbReference type="PANTHER" id="PTHR11142:SF5">
    <property type="entry name" value="TRNA PSEUDOURIDINE(38_39) SYNTHASE"/>
    <property type="match status" value="1"/>
</dbReference>
<dbReference type="HAMAP" id="MF_00171">
    <property type="entry name" value="TruA"/>
    <property type="match status" value="1"/>
</dbReference>
<dbReference type="Gene3D" id="3.30.70.580">
    <property type="entry name" value="Pseudouridine synthase I, catalytic domain, N-terminal subdomain"/>
    <property type="match status" value="1"/>
</dbReference>
<evidence type="ECO:0000313" key="7">
    <source>
        <dbReference type="EMBL" id="CAJ1390974.1"/>
    </source>
</evidence>
<dbReference type="GO" id="GO:0031119">
    <property type="term" value="P:tRNA pseudouridine synthesis"/>
    <property type="evidence" value="ECO:0007669"/>
    <property type="project" value="TreeGrafter"/>
</dbReference>
<feature type="region of interest" description="Disordered" evidence="5">
    <location>
        <begin position="344"/>
        <end position="366"/>
    </location>
</feature>
<protein>
    <recommendedName>
        <fullName evidence="4">tRNA pseudouridine synthase</fullName>
        <ecNumber evidence="4">5.4.99.12</ecNumber>
    </recommendedName>
</protein>
<proteinExistence type="inferred from homology"/>
<evidence type="ECO:0000256" key="1">
    <source>
        <dbReference type="ARBA" id="ARBA00009375"/>
    </source>
</evidence>
<dbReference type="GO" id="GO:0005737">
    <property type="term" value="C:cytoplasm"/>
    <property type="evidence" value="ECO:0007669"/>
    <property type="project" value="TreeGrafter"/>
</dbReference>
<dbReference type="SUPFAM" id="SSF55120">
    <property type="entry name" value="Pseudouridine synthase"/>
    <property type="match status" value="1"/>
</dbReference>
<dbReference type="PANTHER" id="PTHR11142">
    <property type="entry name" value="PSEUDOURIDYLATE SYNTHASE"/>
    <property type="match status" value="1"/>
</dbReference>
<comment type="catalytic activity">
    <reaction evidence="4">
        <text>uridine(38/39/40) in tRNA = pseudouridine(38/39/40) in tRNA</text>
        <dbReference type="Rhea" id="RHEA:22376"/>
        <dbReference type="Rhea" id="RHEA-COMP:10085"/>
        <dbReference type="Rhea" id="RHEA-COMP:10087"/>
        <dbReference type="ChEBI" id="CHEBI:65314"/>
        <dbReference type="ChEBI" id="CHEBI:65315"/>
        <dbReference type="EC" id="5.4.99.12"/>
    </reaction>
</comment>
<dbReference type="InterPro" id="IPR020094">
    <property type="entry name" value="TruA/RsuA/RluB/E/F_N"/>
</dbReference>
<dbReference type="EC" id="5.4.99.12" evidence="4"/>
<keyword evidence="8" id="KW-1185">Reference proteome</keyword>
<evidence type="ECO:0000256" key="3">
    <source>
        <dbReference type="ARBA" id="ARBA00023235"/>
    </source>
</evidence>
<dbReference type="NCBIfam" id="TIGR00071">
    <property type="entry name" value="hisT_truA"/>
    <property type="match status" value="1"/>
</dbReference>
<dbReference type="AlphaFoldDB" id="A0AA36INL1"/>
<dbReference type="InterPro" id="IPR001406">
    <property type="entry name" value="PsdUridine_synth_TruA"/>
</dbReference>
<dbReference type="InterPro" id="IPR020095">
    <property type="entry name" value="PsdUridine_synth_TruA_C"/>
</dbReference>
<accession>A0AA36INL1</accession>
<dbReference type="GO" id="GO:1990481">
    <property type="term" value="P:mRNA pseudouridine synthesis"/>
    <property type="evidence" value="ECO:0007669"/>
    <property type="project" value="TreeGrafter"/>
</dbReference>
<keyword evidence="3 4" id="KW-0413">Isomerase</keyword>
<dbReference type="EMBL" id="CAUJNA010002190">
    <property type="protein sequence ID" value="CAJ1390974.1"/>
    <property type="molecule type" value="Genomic_DNA"/>
</dbReference>
<comment type="similarity">
    <text evidence="1 4">Belongs to the tRNA pseudouridine synthase TruA family.</text>
</comment>
<dbReference type="GO" id="GO:0005634">
    <property type="term" value="C:nucleus"/>
    <property type="evidence" value="ECO:0007669"/>
    <property type="project" value="TreeGrafter"/>
</dbReference>
<evidence type="ECO:0000256" key="4">
    <source>
        <dbReference type="RuleBase" id="RU003792"/>
    </source>
</evidence>
<gene>
    <name evidence="7" type="ORF">EVOR1521_LOCUS16252</name>
</gene>
<evidence type="ECO:0000313" key="8">
    <source>
        <dbReference type="Proteomes" id="UP001178507"/>
    </source>
</evidence>
<dbReference type="InterPro" id="IPR020097">
    <property type="entry name" value="PsdUridine_synth_TruA_a/b_dom"/>
</dbReference>
<dbReference type="GO" id="GO:0003723">
    <property type="term" value="F:RNA binding"/>
    <property type="evidence" value="ECO:0007669"/>
    <property type="project" value="InterPro"/>
</dbReference>
<dbReference type="GO" id="GO:0160147">
    <property type="term" value="F:tRNA pseudouridine(38-40) synthase activity"/>
    <property type="evidence" value="ECO:0007669"/>
    <property type="project" value="UniProtKB-EC"/>
</dbReference>
<dbReference type="Proteomes" id="UP001178507">
    <property type="component" value="Unassembled WGS sequence"/>
</dbReference>
<dbReference type="Pfam" id="PF01416">
    <property type="entry name" value="PseudoU_synth_1"/>
    <property type="match status" value="1"/>
</dbReference>
<sequence>MDSEPPKKKRQAREFDWSKASFSHFVLKLAYVGTNYHGLAWQEPQICPTVEAALFEALLKTRLIQDRQSCNFSRCGRTDKGVHAAGNYIALNLRLKPDGEGFDYPSILNGVLPPDIRILAAARAPEGFDARFSCLYRAYQYYFPYAGEDLERMQEAASHFVGEHDFRNFCKMDVENISNFRRRVLSVSVRHFEEGVAEFAVTGVAFLWHQVRCMAAVLLLVGKGLEGPELVSALLDVERRPRKPLYDLADESGLVLRDCGFHEVPFAPSWPPPNAGSPGLSVPCSSAEDPFRAMLERHRRLGAVMRCLAEGAEGPGAEGGAKVAKAKRHVPLLERSLCPSLEEKQQALEAKRRRQAPVESAEGDER</sequence>
<dbReference type="InterPro" id="IPR020103">
    <property type="entry name" value="PsdUridine_synth_cat_dom_sf"/>
</dbReference>
<name>A0AA36INL1_9DINO</name>
<evidence type="ECO:0000256" key="2">
    <source>
        <dbReference type="ARBA" id="ARBA00022694"/>
    </source>
</evidence>